<comment type="subunit">
    <text evidence="12">Homodimer.</text>
</comment>
<evidence type="ECO:0000256" key="5">
    <source>
        <dbReference type="ARBA" id="ARBA00022801"/>
    </source>
</evidence>
<keyword evidence="5 12" id="KW-0378">Hydrolase</keyword>
<dbReference type="InterPro" id="IPR036286">
    <property type="entry name" value="LexA/Signal_pep-like_sf"/>
</dbReference>
<keyword evidence="4 12" id="KW-0227">DNA damage</keyword>
<accession>A0A098QZH4</accession>
<keyword evidence="6 12" id="KW-0068">Autocatalytic cleavage</keyword>
<dbReference type="GO" id="GO:0006508">
    <property type="term" value="P:proteolysis"/>
    <property type="evidence" value="ECO:0007669"/>
    <property type="project" value="InterPro"/>
</dbReference>
<dbReference type="GO" id="GO:0009432">
    <property type="term" value="P:SOS response"/>
    <property type="evidence" value="ECO:0007669"/>
    <property type="project" value="UniProtKB-UniRule"/>
</dbReference>
<evidence type="ECO:0000256" key="10">
    <source>
        <dbReference type="ARBA" id="ARBA00023204"/>
    </source>
</evidence>
<dbReference type="Gene3D" id="1.10.10.10">
    <property type="entry name" value="Winged helix-like DNA-binding domain superfamily/Winged helix DNA-binding domain"/>
    <property type="match status" value="1"/>
</dbReference>
<evidence type="ECO:0000256" key="11">
    <source>
        <dbReference type="ARBA" id="ARBA00023236"/>
    </source>
</evidence>
<dbReference type="InterPro" id="IPR036390">
    <property type="entry name" value="WH_DNA-bd_sf"/>
</dbReference>
<dbReference type="Pfam" id="PF01726">
    <property type="entry name" value="LexA_DNA_bind"/>
    <property type="match status" value="1"/>
</dbReference>
<keyword evidence="17" id="KW-1185">Reference proteome</keyword>
<dbReference type="Pfam" id="PF00717">
    <property type="entry name" value="Peptidase_S24"/>
    <property type="match status" value="1"/>
</dbReference>
<dbReference type="Gene3D" id="2.10.109.10">
    <property type="entry name" value="Umud Fragment, subunit A"/>
    <property type="match status" value="1"/>
</dbReference>
<dbReference type="EC" id="3.4.21.88" evidence="12"/>
<dbReference type="InterPro" id="IPR015927">
    <property type="entry name" value="Peptidase_S24_S26A/B/C"/>
</dbReference>
<evidence type="ECO:0000259" key="14">
    <source>
        <dbReference type="Pfam" id="PF00717"/>
    </source>
</evidence>
<dbReference type="EMBL" id="JNUP01000064">
    <property type="protein sequence ID" value="KGE71872.1"/>
    <property type="molecule type" value="Genomic_DNA"/>
</dbReference>
<feature type="site" description="Cleavage; by autolysis" evidence="12">
    <location>
        <begin position="87"/>
        <end position="88"/>
    </location>
</feature>
<evidence type="ECO:0000256" key="12">
    <source>
        <dbReference type="HAMAP-Rule" id="MF_00015"/>
    </source>
</evidence>
<keyword evidence="11 12" id="KW-0742">SOS response</keyword>
<evidence type="ECO:0000256" key="3">
    <source>
        <dbReference type="ARBA" id="ARBA00022705"/>
    </source>
</evidence>
<comment type="function">
    <text evidence="12">Represses a number of genes involved in the response to DNA damage (SOS response), including recA and lexA. In the presence of single-stranded DNA, RecA interacts with LexA causing an autocatalytic cleavage which disrupts the DNA-binding part of LexA, leading to derepression of the SOS regulon and eventually DNA repair.</text>
</comment>
<dbReference type="NCBIfam" id="TIGR00498">
    <property type="entry name" value="lexA"/>
    <property type="match status" value="1"/>
</dbReference>
<name>A0A098QZH4_9SPIO</name>
<sequence>MKNLTNRQKEILRFIESFIDQNKYPPTIREVSDFFDISVRGAYDHLQALKKKGVIHTDSNRSRSIEIVSEEKEEIVRSVPILGTVAAGLPILSQENFEGALPVPAGLLKHGDYFALRVRGDSMVNAGIMEGDLAIVRQVQTADNGQIVVAMVDDAVTLKRFYKERNRVRLQAENPAYPSIYTREVRVLGTLSHILRNYE</sequence>
<dbReference type="OrthoDB" id="9802364at2"/>
<evidence type="ECO:0000256" key="13">
    <source>
        <dbReference type="RuleBase" id="RU003991"/>
    </source>
</evidence>
<gene>
    <name evidence="12" type="primary">lexA</name>
    <name evidence="16" type="ORF">DC28_08600</name>
</gene>
<keyword evidence="8 12" id="KW-0238">DNA-binding</keyword>
<feature type="domain" description="LexA repressor DNA-binding" evidence="15">
    <location>
        <begin position="1"/>
        <end position="63"/>
    </location>
</feature>
<dbReference type="STRING" id="1480694.DC28_08600"/>
<organism evidence="16 17">
    <name type="scientific">Spirochaeta lutea</name>
    <dbReference type="NCBI Taxonomy" id="1480694"/>
    <lineage>
        <taxon>Bacteria</taxon>
        <taxon>Pseudomonadati</taxon>
        <taxon>Spirochaetota</taxon>
        <taxon>Spirochaetia</taxon>
        <taxon>Spirochaetales</taxon>
        <taxon>Spirochaetaceae</taxon>
        <taxon>Spirochaeta</taxon>
    </lineage>
</organism>
<dbReference type="PANTHER" id="PTHR33516:SF2">
    <property type="entry name" value="LEXA REPRESSOR-RELATED"/>
    <property type="match status" value="1"/>
</dbReference>
<dbReference type="GO" id="GO:0045892">
    <property type="term" value="P:negative regulation of DNA-templated transcription"/>
    <property type="evidence" value="ECO:0007669"/>
    <property type="project" value="UniProtKB-UniRule"/>
</dbReference>
<feature type="active site" description="For autocatalytic cleavage activity" evidence="12">
    <location>
        <position position="159"/>
    </location>
</feature>
<evidence type="ECO:0000259" key="15">
    <source>
        <dbReference type="Pfam" id="PF01726"/>
    </source>
</evidence>
<dbReference type="HAMAP" id="MF_00015">
    <property type="entry name" value="LexA"/>
    <property type="match status" value="1"/>
</dbReference>
<proteinExistence type="inferred from homology"/>
<evidence type="ECO:0000256" key="9">
    <source>
        <dbReference type="ARBA" id="ARBA00023163"/>
    </source>
</evidence>
<evidence type="ECO:0000256" key="8">
    <source>
        <dbReference type="ARBA" id="ARBA00023125"/>
    </source>
</evidence>
<dbReference type="PANTHER" id="PTHR33516">
    <property type="entry name" value="LEXA REPRESSOR"/>
    <property type="match status" value="1"/>
</dbReference>
<keyword evidence="2 12" id="KW-0678">Repressor</keyword>
<dbReference type="GO" id="GO:0003677">
    <property type="term" value="F:DNA binding"/>
    <property type="evidence" value="ECO:0007669"/>
    <property type="project" value="UniProtKB-UniRule"/>
</dbReference>
<dbReference type="GO" id="GO:0006260">
    <property type="term" value="P:DNA replication"/>
    <property type="evidence" value="ECO:0007669"/>
    <property type="project" value="UniProtKB-UniRule"/>
</dbReference>
<dbReference type="AlphaFoldDB" id="A0A098QZH4"/>
<reference evidence="16 17" key="1">
    <citation type="submission" date="2014-05" db="EMBL/GenBank/DDBJ databases">
        <title>De novo Genome Sequence of Spirocheata sp.</title>
        <authorList>
            <person name="Shivani Y."/>
            <person name="Subhash Y."/>
            <person name="Tushar L."/>
            <person name="Sasikala C."/>
            <person name="Ramana C.V."/>
        </authorList>
    </citation>
    <scope>NUCLEOTIDE SEQUENCE [LARGE SCALE GENOMIC DNA]</scope>
    <source>
        <strain evidence="16 17">JC230</strain>
    </source>
</reference>
<dbReference type="Proteomes" id="UP000029692">
    <property type="component" value="Unassembled WGS sequence"/>
</dbReference>
<evidence type="ECO:0000313" key="17">
    <source>
        <dbReference type="Proteomes" id="UP000029692"/>
    </source>
</evidence>
<dbReference type="InterPro" id="IPR006200">
    <property type="entry name" value="LexA"/>
</dbReference>
<evidence type="ECO:0000256" key="1">
    <source>
        <dbReference type="ARBA" id="ARBA00007484"/>
    </source>
</evidence>
<comment type="caution">
    <text evidence="12">Lacks conserved residue(s) required for the propagation of feature annotation.</text>
</comment>
<dbReference type="CDD" id="cd06529">
    <property type="entry name" value="S24_LexA-like"/>
    <property type="match status" value="1"/>
</dbReference>
<evidence type="ECO:0000256" key="7">
    <source>
        <dbReference type="ARBA" id="ARBA00023015"/>
    </source>
</evidence>
<dbReference type="GO" id="GO:0006281">
    <property type="term" value="P:DNA repair"/>
    <property type="evidence" value="ECO:0007669"/>
    <property type="project" value="UniProtKB-UniRule"/>
</dbReference>
<evidence type="ECO:0000256" key="6">
    <source>
        <dbReference type="ARBA" id="ARBA00022813"/>
    </source>
</evidence>
<evidence type="ECO:0000313" key="16">
    <source>
        <dbReference type="EMBL" id="KGE71872.1"/>
    </source>
</evidence>
<dbReference type="SUPFAM" id="SSF51306">
    <property type="entry name" value="LexA/Signal peptidase"/>
    <property type="match status" value="1"/>
</dbReference>
<dbReference type="InterPro" id="IPR050077">
    <property type="entry name" value="LexA_repressor"/>
</dbReference>
<dbReference type="InterPro" id="IPR006197">
    <property type="entry name" value="Peptidase_S24_LexA"/>
</dbReference>
<dbReference type="SUPFAM" id="SSF46785">
    <property type="entry name" value="Winged helix' DNA-binding domain"/>
    <property type="match status" value="1"/>
</dbReference>
<dbReference type="PRINTS" id="PR00726">
    <property type="entry name" value="LEXASERPTASE"/>
</dbReference>
<dbReference type="InterPro" id="IPR006199">
    <property type="entry name" value="LexA_DNA-bd_dom"/>
</dbReference>
<protein>
    <recommendedName>
        <fullName evidence="12">LexA repressor</fullName>
        <ecNumber evidence="12">3.4.21.88</ecNumber>
    </recommendedName>
</protein>
<keyword evidence="9 12" id="KW-0804">Transcription</keyword>
<keyword evidence="7 12" id="KW-0805">Transcription regulation</keyword>
<dbReference type="InterPro" id="IPR039418">
    <property type="entry name" value="LexA-like"/>
</dbReference>
<dbReference type="GO" id="GO:0004252">
    <property type="term" value="F:serine-type endopeptidase activity"/>
    <property type="evidence" value="ECO:0007669"/>
    <property type="project" value="UniProtKB-UniRule"/>
</dbReference>
<feature type="active site" description="For autocatalytic cleavage activity" evidence="12">
    <location>
        <position position="122"/>
    </location>
</feature>
<feature type="domain" description="Peptidase S24/S26A/S26B/S26C" evidence="14">
    <location>
        <begin position="80"/>
        <end position="190"/>
    </location>
</feature>
<dbReference type="FunFam" id="2.10.109.10:FF:000001">
    <property type="entry name" value="LexA repressor"/>
    <property type="match status" value="1"/>
</dbReference>
<dbReference type="InterPro" id="IPR036388">
    <property type="entry name" value="WH-like_DNA-bd_sf"/>
</dbReference>
<dbReference type="RefSeq" id="WP_037547707.1">
    <property type="nucleotide sequence ID" value="NZ_JNUP01000064.1"/>
</dbReference>
<evidence type="ECO:0000256" key="2">
    <source>
        <dbReference type="ARBA" id="ARBA00022491"/>
    </source>
</evidence>
<keyword evidence="3 12" id="KW-0235">DNA replication</keyword>
<evidence type="ECO:0000256" key="4">
    <source>
        <dbReference type="ARBA" id="ARBA00022763"/>
    </source>
</evidence>
<dbReference type="eggNOG" id="COG1974">
    <property type="taxonomic scope" value="Bacteria"/>
</dbReference>
<keyword evidence="10 12" id="KW-0234">DNA repair</keyword>
<comment type="caution">
    <text evidence="16">The sequence shown here is derived from an EMBL/GenBank/DDBJ whole genome shotgun (WGS) entry which is preliminary data.</text>
</comment>
<comment type="similarity">
    <text evidence="1 12 13">Belongs to the peptidase S24 family.</text>
</comment>
<comment type="catalytic activity">
    <reaction evidence="12">
        <text>Hydrolysis of Ala-|-Gly bond in repressor LexA.</text>
        <dbReference type="EC" id="3.4.21.88"/>
    </reaction>
</comment>